<organism evidence="2">
    <name type="scientific">Lygus hesperus</name>
    <name type="common">Western plant bug</name>
    <dbReference type="NCBI Taxonomy" id="30085"/>
    <lineage>
        <taxon>Eukaryota</taxon>
        <taxon>Metazoa</taxon>
        <taxon>Ecdysozoa</taxon>
        <taxon>Arthropoda</taxon>
        <taxon>Hexapoda</taxon>
        <taxon>Insecta</taxon>
        <taxon>Pterygota</taxon>
        <taxon>Neoptera</taxon>
        <taxon>Paraneoptera</taxon>
        <taxon>Hemiptera</taxon>
        <taxon>Heteroptera</taxon>
        <taxon>Panheteroptera</taxon>
        <taxon>Cimicomorpha</taxon>
        <taxon>Miridae</taxon>
        <taxon>Mirini</taxon>
        <taxon>Lygus</taxon>
    </lineage>
</organism>
<feature type="chain" id="PRO_5002053855" evidence="1">
    <location>
        <begin position="22"/>
        <end position="359"/>
    </location>
</feature>
<dbReference type="AlphaFoldDB" id="A0A0A9WG48"/>
<gene>
    <name evidence="2" type="primary">proQ_3</name>
    <name evidence="2" type="ORF">CM83_6972</name>
</gene>
<evidence type="ECO:0000256" key="1">
    <source>
        <dbReference type="SAM" id="SignalP"/>
    </source>
</evidence>
<feature type="signal peptide" evidence="1">
    <location>
        <begin position="1"/>
        <end position="21"/>
    </location>
</feature>
<sequence>MREEALICIWFLVLTDSTVVATNGTFNETEMYGLTSEVFNKYNENAATFQTGVLVRLNDDNFLFGNASDPLGLSCTEGYMRPVVLNVIRSKINKATNIFQTQVVMKNLTIFYKDCRVLEESEMFLSGTLKTPCFLTIDISSLIGWAIIKSNKLNNKDCQNSIYLDMGDDITGAGTVRLFFLRSSTLYTFSLFLDDAWTKKIQEAVARTSLILLSDFNECVDLPETNPDAPTFEVTTVLDNGPGYSITNKDDLYDDEDQVDDEDMYGDYYEHGANDKDYNPEITSPRHQTTAEIHENKNNKKFHVKNPPEDEPSPTQIYKHTPVIKDLELPAGANPIDNTVGQNGKDGDRLEIIKIPENM</sequence>
<keyword evidence="1" id="KW-0732">Signal</keyword>
<dbReference type="EMBL" id="GBHO01037228">
    <property type="protein sequence ID" value="JAG06376.1"/>
    <property type="molecule type" value="Transcribed_RNA"/>
</dbReference>
<proteinExistence type="predicted"/>
<reference evidence="2" key="2">
    <citation type="submission" date="2014-07" db="EMBL/GenBank/DDBJ databases">
        <authorList>
            <person name="Hull J."/>
        </authorList>
    </citation>
    <scope>NUCLEOTIDE SEQUENCE</scope>
</reference>
<evidence type="ECO:0000313" key="2">
    <source>
        <dbReference type="EMBL" id="JAG06376.1"/>
    </source>
</evidence>
<reference evidence="2" key="1">
    <citation type="journal article" date="2014" name="PLoS ONE">
        <title>Transcriptome-Based Identification of ABC Transporters in the Western Tarnished Plant Bug Lygus hesperus.</title>
        <authorList>
            <person name="Hull J.J."/>
            <person name="Chaney K."/>
            <person name="Geib S.M."/>
            <person name="Fabrick J.A."/>
            <person name="Brent C.S."/>
            <person name="Walsh D."/>
            <person name="Lavine L.C."/>
        </authorList>
    </citation>
    <scope>NUCLEOTIDE SEQUENCE</scope>
</reference>
<name>A0A0A9WG48_LYGHE</name>
<accession>A0A0A9WG48</accession>
<protein>
    <submittedName>
        <fullName evidence="2">ProP effector</fullName>
    </submittedName>
</protein>